<dbReference type="SMART" id="SM00460">
    <property type="entry name" value="TGc"/>
    <property type="match status" value="1"/>
</dbReference>
<dbReference type="InterPro" id="IPR002931">
    <property type="entry name" value="Transglutaminase-like"/>
</dbReference>
<evidence type="ECO:0000259" key="1">
    <source>
        <dbReference type="SMART" id="SM00460"/>
    </source>
</evidence>
<dbReference type="RefSeq" id="WP_203939737.1">
    <property type="nucleotide sequence ID" value="NZ_BAAAGJ010000005.1"/>
</dbReference>
<dbReference type="PANTHER" id="PTHR33490">
    <property type="entry name" value="BLR5614 PROTEIN-RELATED"/>
    <property type="match status" value="1"/>
</dbReference>
<reference evidence="2" key="1">
    <citation type="submission" date="2021-01" db="EMBL/GenBank/DDBJ databases">
        <title>Whole genome shotgun sequence of Spirilliplanes yamanashiensis NBRC 15828.</title>
        <authorList>
            <person name="Komaki H."/>
            <person name="Tamura T."/>
        </authorList>
    </citation>
    <scope>NUCLEOTIDE SEQUENCE</scope>
    <source>
        <strain evidence="2">NBRC 15828</strain>
    </source>
</reference>
<protein>
    <recommendedName>
        <fullName evidence="1">Transglutaminase-like domain-containing protein</fullName>
    </recommendedName>
</protein>
<dbReference type="InterPro" id="IPR013589">
    <property type="entry name" value="Bac_transglu_N"/>
</dbReference>
<proteinExistence type="predicted"/>
<dbReference type="Pfam" id="PF01841">
    <property type="entry name" value="Transglut_core"/>
    <property type="match status" value="1"/>
</dbReference>
<name>A0A8J4DKN5_9ACTN</name>
<dbReference type="Proteomes" id="UP000652013">
    <property type="component" value="Unassembled WGS sequence"/>
</dbReference>
<keyword evidence="3" id="KW-1185">Reference proteome</keyword>
<dbReference type="EMBL" id="BOOY01000028">
    <property type="protein sequence ID" value="GIJ04498.1"/>
    <property type="molecule type" value="Genomic_DNA"/>
</dbReference>
<gene>
    <name evidence="2" type="ORF">Sya03_38500</name>
</gene>
<accession>A0A8J4DKN5</accession>
<evidence type="ECO:0000313" key="2">
    <source>
        <dbReference type="EMBL" id="GIJ04498.1"/>
    </source>
</evidence>
<organism evidence="2 3">
    <name type="scientific">Spirilliplanes yamanashiensis</name>
    <dbReference type="NCBI Taxonomy" id="42233"/>
    <lineage>
        <taxon>Bacteria</taxon>
        <taxon>Bacillati</taxon>
        <taxon>Actinomycetota</taxon>
        <taxon>Actinomycetes</taxon>
        <taxon>Micromonosporales</taxon>
        <taxon>Micromonosporaceae</taxon>
        <taxon>Spirilliplanes</taxon>
    </lineage>
</organism>
<dbReference type="AlphaFoldDB" id="A0A8J4DKN5"/>
<evidence type="ECO:0000313" key="3">
    <source>
        <dbReference type="Proteomes" id="UP000652013"/>
    </source>
</evidence>
<dbReference type="Gene3D" id="3.10.620.30">
    <property type="match status" value="1"/>
</dbReference>
<feature type="domain" description="Transglutaminase-like" evidence="1">
    <location>
        <begin position="174"/>
        <end position="236"/>
    </location>
</feature>
<dbReference type="SUPFAM" id="SSF54001">
    <property type="entry name" value="Cysteine proteinases"/>
    <property type="match status" value="1"/>
</dbReference>
<dbReference type="PANTHER" id="PTHR33490:SF6">
    <property type="entry name" value="SLL1049 PROTEIN"/>
    <property type="match status" value="1"/>
</dbReference>
<sequence length="283" mass="30022">MEPGFLDHAALNLAAAGRILFRIEQTFRYDYAAPVTDLAQRLVIVPRRRHGELRRRGHTLQVRGAAHARRTRADAGGNTVVRVRAARVESAVEFRLTADLERRAADGPPVLPAAALRDPRLLRPTRLTAADEALRELAAGLPADDLADRISAAVHAAVAYTRGVTGVRTTAAEALRGGRGVCQDHAHVMLALCRLRGLPARYVSGHLLGEGGTHAWVEVLEARGDHAVAVAHDPCHGRRAGAGHLTVAVGRDYADVAPTSGTFTGPPGGRLTGTRRVGVVAVG</sequence>
<dbReference type="InterPro" id="IPR038765">
    <property type="entry name" value="Papain-like_cys_pep_sf"/>
</dbReference>
<comment type="caution">
    <text evidence="2">The sequence shown here is derived from an EMBL/GenBank/DDBJ whole genome shotgun (WGS) entry which is preliminary data.</text>
</comment>
<dbReference type="Pfam" id="PF08379">
    <property type="entry name" value="Bact_transglu_N"/>
    <property type="match status" value="1"/>
</dbReference>